<gene>
    <name evidence="3" type="ORF">CC1G_10563</name>
</gene>
<organism evidence="3 4">
    <name type="scientific">Coprinopsis cinerea (strain Okayama-7 / 130 / ATCC MYA-4618 / FGSC 9003)</name>
    <name type="common">Inky cap fungus</name>
    <name type="synonym">Hormographiella aspergillata</name>
    <dbReference type="NCBI Taxonomy" id="240176"/>
    <lineage>
        <taxon>Eukaryota</taxon>
        <taxon>Fungi</taxon>
        <taxon>Dikarya</taxon>
        <taxon>Basidiomycota</taxon>
        <taxon>Agaricomycotina</taxon>
        <taxon>Agaricomycetes</taxon>
        <taxon>Agaricomycetidae</taxon>
        <taxon>Agaricales</taxon>
        <taxon>Agaricineae</taxon>
        <taxon>Psathyrellaceae</taxon>
        <taxon>Coprinopsis</taxon>
    </lineage>
</organism>
<dbReference type="InParanoid" id="A8NDX7"/>
<feature type="compositionally biased region" description="Low complexity" evidence="1">
    <location>
        <begin position="82"/>
        <end position="101"/>
    </location>
</feature>
<dbReference type="GeneID" id="6009375"/>
<dbReference type="OrthoDB" id="3263215at2759"/>
<dbReference type="KEGG" id="cci:CC1G_10563"/>
<feature type="transmembrane region" description="Helical" evidence="2">
    <location>
        <begin position="175"/>
        <end position="197"/>
    </location>
</feature>
<keyword evidence="2" id="KW-0812">Transmembrane</keyword>
<reference evidence="3 4" key="1">
    <citation type="journal article" date="2010" name="Proc. Natl. Acad. Sci. U.S.A.">
        <title>Insights into evolution of multicellular fungi from the assembled chromosomes of the mushroom Coprinopsis cinerea (Coprinus cinereus).</title>
        <authorList>
            <person name="Stajich J.E."/>
            <person name="Wilke S.K."/>
            <person name="Ahren D."/>
            <person name="Au C.H."/>
            <person name="Birren B.W."/>
            <person name="Borodovsky M."/>
            <person name="Burns C."/>
            <person name="Canback B."/>
            <person name="Casselton L.A."/>
            <person name="Cheng C.K."/>
            <person name="Deng J."/>
            <person name="Dietrich F.S."/>
            <person name="Fargo D.C."/>
            <person name="Farman M.L."/>
            <person name="Gathman A.C."/>
            <person name="Goldberg J."/>
            <person name="Guigo R."/>
            <person name="Hoegger P.J."/>
            <person name="Hooker J.B."/>
            <person name="Huggins A."/>
            <person name="James T.Y."/>
            <person name="Kamada T."/>
            <person name="Kilaru S."/>
            <person name="Kodira C."/>
            <person name="Kues U."/>
            <person name="Kupfer D."/>
            <person name="Kwan H.S."/>
            <person name="Lomsadze A."/>
            <person name="Li W."/>
            <person name="Lilly W.W."/>
            <person name="Ma L.J."/>
            <person name="Mackey A.J."/>
            <person name="Manning G."/>
            <person name="Martin F."/>
            <person name="Muraguchi H."/>
            <person name="Natvig D.O."/>
            <person name="Palmerini H."/>
            <person name="Ramesh M.A."/>
            <person name="Rehmeyer C.J."/>
            <person name="Roe B.A."/>
            <person name="Shenoy N."/>
            <person name="Stanke M."/>
            <person name="Ter-Hovhannisyan V."/>
            <person name="Tunlid A."/>
            <person name="Velagapudi R."/>
            <person name="Vision T.J."/>
            <person name="Zeng Q."/>
            <person name="Zolan M.E."/>
            <person name="Pukkila P.J."/>
        </authorList>
    </citation>
    <scope>NUCLEOTIDE SEQUENCE [LARGE SCALE GENOMIC DNA]</scope>
    <source>
        <strain evidence="4">Okayama-7 / 130 / ATCC MYA-4618 / FGSC 9003</strain>
    </source>
</reference>
<dbReference type="RefSeq" id="XP_001832887.1">
    <property type="nucleotide sequence ID" value="XM_001832835.2"/>
</dbReference>
<evidence type="ECO:0000256" key="1">
    <source>
        <dbReference type="SAM" id="MobiDB-lite"/>
    </source>
</evidence>
<dbReference type="eggNOG" id="ENOG502SRB7">
    <property type="taxonomic scope" value="Eukaryota"/>
</dbReference>
<feature type="compositionally biased region" description="Polar residues" evidence="1">
    <location>
        <begin position="337"/>
        <end position="362"/>
    </location>
</feature>
<feature type="region of interest" description="Disordered" evidence="1">
    <location>
        <begin position="82"/>
        <end position="169"/>
    </location>
</feature>
<dbReference type="EMBL" id="AACS02000002">
    <property type="protein sequence ID" value="EAU88917.1"/>
    <property type="molecule type" value="Genomic_DNA"/>
</dbReference>
<dbReference type="AlphaFoldDB" id="A8NDX7"/>
<evidence type="ECO:0000313" key="3">
    <source>
        <dbReference type="EMBL" id="EAU88917.1"/>
    </source>
</evidence>
<feature type="compositionally biased region" description="Polar residues" evidence="1">
    <location>
        <begin position="447"/>
        <end position="466"/>
    </location>
</feature>
<feature type="compositionally biased region" description="Low complexity" evidence="1">
    <location>
        <begin position="145"/>
        <end position="156"/>
    </location>
</feature>
<keyword evidence="4" id="KW-1185">Reference proteome</keyword>
<evidence type="ECO:0000256" key="2">
    <source>
        <dbReference type="SAM" id="Phobius"/>
    </source>
</evidence>
<comment type="caution">
    <text evidence="3">The sequence shown here is derived from an EMBL/GenBank/DDBJ whole genome shotgun (WGS) entry which is preliminary data.</text>
</comment>
<accession>A8NDX7</accession>
<dbReference type="OMA" id="FDSHHRN"/>
<feature type="region of interest" description="Disordered" evidence="1">
    <location>
        <begin position="218"/>
        <end position="316"/>
    </location>
</feature>
<dbReference type="Proteomes" id="UP000001861">
    <property type="component" value="Unassembled WGS sequence"/>
</dbReference>
<feature type="region of interest" description="Disordered" evidence="1">
    <location>
        <begin position="332"/>
        <end position="543"/>
    </location>
</feature>
<dbReference type="STRING" id="240176.A8NDX7"/>
<keyword evidence="2" id="KW-0472">Membrane</keyword>
<name>A8NDX7_COPC7</name>
<evidence type="ECO:0000313" key="4">
    <source>
        <dbReference type="Proteomes" id="UP000001861"/>
    </source>
</evidence>
<feature type="compositionally biased region" description="Pro residues" evidence="1">
    <location>
        <begin position="534"/>
        <end position="543"/>
    </location>
</feature>
<sequence>MAECSSSPTLTSTIQDVGQVVFTTTIETVTTPEPELSTSLEVTTVCSTNSTSPISTSCSTSTITEIITIPADPITTFVTEVTSTPTTREVPTTLFTTICPPDVDPPPPPPSSPPPPPPTSDDNNQSSYTPPPTSPSSGSAGGSSTGSLGDTSASSAPTDLSQDDGGGEGTNVAPIVGGVIGGFVGLVAIVMITWFFIKKSTGSGRFDRMFNKGLELEDDIQPTGHPEKPFPPKPGAGQYGYNPVSQEPIGHGPNSGGLHNQGGFGQYQDTAYHPNAPQGQGPHDMFTNSTGYQPGGNEYNPYSPGESHHVRTPSAAPLLGGLGAAAAAATGHAVAGSSSRPSTNSGRPSTGGSMQPLLQHQQVYGPVSNYDNAPPSGYPSNHGQHPPQGFSYPPSSNLSHSLSAGSSSAGASSVSPYGHGPYVQHGVPPPGIATTMAGGLHQRDESVTSVGRSGSPVSIQNTQVLQVMNPEPSNYGEGSSSGAAGSGSGTATQYDGKGRPVNTRGEKAPIVHLDGGRYEEPIAPAEGTTQPSSGPAPPAYSPS</sequence>
<keyword evidence="2" id="KW-1133">Transmembrane helix</keyword>
<feature type="compositionally biased region" description="Pro residues" evidence="1">
    <location>
        <begin position="102"/>
        <end position="119"/>
    </location>
</feature>
<dbReference type="VEuPathDB" id="FungiDB:CC1G_10563"/>
<protein>
    <submittedName>
        <fullName evidence="3">Uncharacterized protein</fullName>
    </submittedName>
</protein>
<proteinExistence type="predicted"/>
<feature type="compositionally biased region" description="Basic and acidic residues" evidence="1">
    <location>
        <begin position="504"/>
        <end position="520"/>
    </location>
</feature>
<feature type="compositionally biased region" description="Low complexity" evidence="1">
    <location>
        <begin position="391"/>
        <end position="418"/>
    </location>
</feature>
<feature type="compositionally biased region" description="Gly residues" evidence="1">
    <location>
        <begin position="253"/>
        <end position="265"/>
    </location>
</feature>